<reference evidence="3 4" key="1">
    <citation type="submission" date="2020-08" db="EMBL/GenBank/DDBJ databases">
        <authorList>
            <person name="Newling K."/>
            <person name="Davey J."/>
            <person name="Forrester S."/>
        </authorList>
    </citation>
    <scope>NUCLEOTIDE SEQUENCE [LARGE SCALE GENOMIC DNA]</scope>
    <source>
        <strain evidence="4">Crithidia deanei Carvalho (ATCC PRA-265)</strain>
    </source>
</reference>
<evidence type="ECO:0000259" key="2">
    <source>
        <dbReference type="Pfam" id="PF03159"/>
    </source>
</evidence>
<dbReference type="GO" id="GO:0005634">
    <property type="term" value="C:nucleus"/>
    <property type="evidence" value="ECO:0007669"/>
    <property type="project" value="TreeGrafter"/>
</dbReference>
<name>A0A7G2CID0_9TRYP</name>
<evidence type="ECO:0000313" key="3">
    <source>
        <dbReference type="EMBL" id="CAD2219169.1"/>
    </source>
</evidence>
<dbReference type="EMBL" id="LR877157">
    <property type="protein sequence ID" value="CAD2219169.1"/>
    <property type="molecule type" value="Genomic_DNA"/>
</dbReference>
<dbReference type="GO" id="GO:0000956">
    <property type="term" value="P:nuclear-transcribed mRNA catabolic process"/>
    <property type="evidence" value="ECO:0007669"/>
    <property type="project" value="TreeGrafter"/>
</dbReference>
<dbReference type="GO" id="GO:0003723">
    <property type="term" value="F:RNA binding"/>
    <property type="evidence" value="ECO:0007669"/>
    <property type="project" value="TreeGrafter"/>
</dbReference>
<dbReference type="AlphaFoldDB" id="A0A7G2CID0"/>
<dbReference type="OrthoDB" id="278118at2759"/>
<dbReference type="GO" id="GO:0004534">
    <property type="term" value="F:5'-3' RNA exonuclease activity"/>
    <property type="evidence" value="ECO:0007669"/>
    <property type="project" value="TreeGrafter"/>
</dbReference>
<feature type="region of interest" description="Disordered" evidence="1">
    <location>
        <begin position="832"/>
        <end position="886"/>
    </location>
</feature>
<keyword evidence="4" id="KW-1185">Reference proteome</keyword>
<keyword evidence="3" id="KW-0378">Hydrolase</keyword>
<evidence type="ECO:0000313" key="4">
    <source>
        <dbReference type="Proteomes" id="UP000515908"/>
    </source>
</evidence>
<dbReference type="Proteomes" id="UP000515908">
    <property type="component" value="Chromosome 13"/>
</dbReference>
<feature type="region of interest" description="Disordered" evidence="1">
    <location>
        <begin position="695"/>
        <end position="717"/>
    </location>
</feature>
<dbReference type="PANTHER" id="PTHR12341">
    <property type="entry name" value="5'-&gt;3' EXORIBONUCLEASE"/>
    <property type="match status" value="1"/>
</dbReference>
<dbReference type="InterPro" id="IPR004859">
    <property type="entry name" value="Xrn1_N"/>
</dbReference>
<keyword evidence="3" id="KW-0540">Nuclease</keyword>
<accession>A0A7G2CID0</accession>
<feature type="compositionally biased region" description="Polar residues" evidence="1">
    <location>
        <begin position="698"/>
        <end position="707"/>
    </location>
</feature>
<gene>
    <name evidence="3" type="ORF">ADEAN_000666200</name>
</gene>
<feature type="compositionally biased region" description="Basic and acidic residues" evidence="1">
    <location>
        <begin position="846"/>
        <end position="886"/>
    </location>
</feature>
<proteinExistence type="predicted"/>
<dbReference type="VEuPathDB" id="TriTrypDB:ADEAN_000666200"/>
<keyword evidence="3" id="KW-0269">Exonuclease</keyword>
<evidence type="ECO:0000256" key="1">
    <source>
        <dbReference type="SAM" id="MobiDB-lite"/>
    </source>
</evidence>
<dbReference type="Gene3D" id="3.40.50.12390">
    <property type="match status" value="1"/>
</dbReference>
<protein>
    <submittedName>
        <fullName evidence="3">XRN 5'-3' exonuclease N-terminus, putative</fullName>
    </submittedName>
</protein>
<dbReference type="Pfam" id="PF03159">
    <property type="entry name" value="XRN_N"/>
    <property type="match status" value="1"/>
</dbReference>
<dbReference type="PANTHER" id="PTHR12341:SF29">
    <property type="entry name" value="EXONUCLEASE XRNC, PUTATIVE-RELATED"/>
    <property type="match status" value="1"/>
</dbReference>
<sequence length="886" mass="98367">MGTGNTHSLSPPPLFLLQESQMGVPLLLTWLRNRFASCFLPASGPASQHVKGPHNLYIDLNSLLYQSAQIITSSGNAYKSTEEVQNAIIYKLFELMDDLIFNIAGVPLCLVYLAVDGISPLGKLSQQRLRRRRSSNRNHSQQLRSASGEPLWDNNCISVGTRFMAKVTDALHHYAVTRTERINSRHLAEWMEKQGNADDKTDDATVPSVVFVVDDVLRPGEGENKIAEAIRRFRSCKDYNPNTRHIISSSDTDVTVSSLILHEPRIHVLRYEPPASLAGKGSGDNSGDRFKVVDTWNSTFFSIAQFREELQTLLGLAPGPSDSEETRAAKAAQLERSLHDVVFVMLLFGNDFLPECGGSILQGTLDSLLETLCNNFVSRQKTVVDPSTNRIQFESARYLLACLGEIRGETEDNPTGGLTISTGDGEALDWGFEEDSAHVEKQNETALLMEKKCYCYWTMLQWAIQYSAGTVDHWSCYYPFDDAPPLPLLRKYCGTLSYEGLITFAASLRSKTSLPVESPADAAPLSNTTNSPTDVLVQLLALLPTRSTSLLPPALLKDYKEIESTVQASMDKLDLAAIKKWCDSKFPFLSKEEQTRFSAYHVFSENKRATRLVSDKEESSVLELTGNEMVFAAYWQRKAFDEELKFQKAQRSAEKTAETTVTKPSSFFASKAASFFSSGKSSSAAAAALLKTAPKPSSVATTASTESKVQEEEEKTAGQHLFTPVGEGTFHLYAFPMRALGNEELEKAMGYIEAGRFVSTGVFCSSGQLQTSAERTLSRSTSTQEVRLQWRPVTTVVLKSEQVEESCLSTLLPGCVPPTHEKTYVEQIHDSREAMQKGPLVHKRERSGSHSSKEEEKAVPSLEDRKREMRLRLEALKNKSSDNKKE</sequence>
<organism evidence="3 4">
    <name type="scientific">Angomonas deanei</name>
    <dbReference type="NCBI Taxonomy" id="59799"/>
    <lineage>
        <taxon>Eukaryota</taxon>
        <taxon>Discoba</taxon>
        <taxon>Euglenozoa</taxon>
        <taxon>Kinetoplastea</taxon>
        <taxon>Metakinetoplastina</taxon>
        <taxon>Trypanosomatida</taxon>
        <taxon>Trypanosomatidae</taxon>
        <taxon>Strigomonadinae</taxon>
        <taxon>Angomonas</taxon>
    </lineage>
</organism>
<dbReference type="InterPro" id="IPR027073">
    <property type="entry name" value="5_3_exoribonuclease"/>
</dbReference>
<feature type="domain" description="Xrn1 N-terminal" evidence="2">
    <location>
        <begin position="22"/>
        <end position="271"/>
    </location>
</feature>